<protein>
    <recommendedName>
        <fullName evidence="1">DUF7869 domain-containing protein</fullName>
    </recommendedName>
</protein>
<proteinExistence type="predicted"/>
<dbReference type="InterPro" id="IPR057191">
    <property type="entry name" value="DUF7869"/>
</dbReference>
<feature type="domain" description="DUF7869" evidence="1">
    <location>
        <begin position="17"/>
        <end position="115"/>
    </location>
</feature>
<dbReference type="AlphaFoldDB" id="A0A821XQR2"/>
<reference evidence="2" key="1">
    <citation type="submission" date="2021-02" db="EMBL/GenBank/DDBJ databases">
        <authorList>
            <person name="Steward A R."/>
        </authorList>
    </citation>
    <scope>NUCLEOTIDE SEQUENCE</scope>
</reference>
<gene>
    <name evidence="2" type="ORF">PMACD_LOCUS15227</name>
</gene>
<name>A0A821XQR2_9NEOP</name>
<dbReference type="EMBL" id="CAJOBZ010000070">
    <property type="protein sequence ID" value="CAF4946537.1"/>
    <property type="molecule type" value="Genomic_DNA"/>
</dbReference>
<evidence type="ECO:0000313" key="3">
    <source>
        <dbReference type="Proteomes" id="UP000663880"/>
    </source>
</evidence>
<dbReference type="OrthoDB" id="6776127at2759"/>
<evidence type="ECO:0000259" key="1">
    <source>
        <dbReference type="Pfam" id="PF25273"/>
    </source>
</evidence>
<comment type="caution">
    <text evidence="2">The sequence shown here is derived from an EMBL/GenBank/DDBJ whole genome shotgun (WGS) entry which is preliminary data.</text>
</comment>
<keyword evidence="3" id="KW-1185">Reference proteome</keyword>
<organism evidence="2 3">
    <name type="scientific">Pieris macdunnoughi</name>
    <dbReference type="NCBI Taxonomy" id="345717"/>
    <lineage>
        <taxon>Eukaryota</taxon>
        <taxon>Metazoa</taxon>
        <taxon>Ecdysozoa</taxon>
        <taxon>Arthropoda</taxon>
        <taxon>Hexapoda</taxon>
        <taxon>Insecta</taxon>
        <taxon>Pterygota</taxon>
        <taxon>Neoptera</taxon>
        <taxon>Endopterygota</taxon>
        <taxon>Lepidoptera</taxon>
        <taxon>Glossata</taxon>
        <taxon>Ditrysia</taxon>
        <taxon>Papilionoidea</taxon>
        <taxon>Pieridae</taxon>
        <taxon>Pierinae</taxon>
        <taxon>Pieris</taxon>
    </lineage>
</organism>
<dbReference type="Pfam" id="PF25273">
    <property type="entry name" value="DUF7869"/>
    <property type="match status" value="1"/>
</dbReference>
<dbReference type="Proteomes" id="UP000663880">
    <property type="component" value="Unassembled WGS sequence"/>
</dbReference>
<evidence type="ECO:0000313" key="2">
    <source>
        <dbReference type="EMBL" id="CAF4946537.1"/>
    </source>
</evidence>
<accession>A0A821XQR2</accession>
<sequence>MKKLSLQYMIYRQLCLYLLKFLKETAERYPNSNIIFYSDNCCGQQKNRFLVGMYYYAVETLPIKSITHKYLIRGHTQNEGDNVSSLIEKSIKRAKSLVLSKFLTSMFNLYETQRKLEMLL</sequence>